<comment type="caution">
    <text evidence="1">The sequence shown here is derived from an EMBL/GenBank/DDBJ whole genome shotgun (WGS) entry which is preliminary data.</text>
</comment>
<sequence>MINGRDYSAYIGSWKNLCHFSMSMSCQHVVSSSRFIRVDSKKAAGSNYGTEPMNVINHKGETNGRQILPQLKKGRSDTHVLAQSWSYSFIYLDMNKFHPLTDGNRKFKVPGPRKKLLSSRAQIVEISPSEFSECVILT</sequence>
<dbReference type="EMBL" id="BMAW01119810">
    <property type="protein sequence ID" value="GFT86526.1"/>
    <property type="molecule type" value="Genomic_DNA"/>
</dbReference>
<dbReference type="PROSITE" id="PS51257">
    <property type="entry name" value="PROKAR_LIPOPROTEIN"/>
    <property type="match status" value="1"/>
</dbReference>
<evidence type="ECO:0000313" key="2">
    <source>
        <dbReference type="Proteomes" id="UP000887013"/>
    </source>
</evidence>
<dbReference type="Proteomes" id="UP000887013">
    <property type="component" value="Unassembled WGS sequence"/>
</dbReference>
<gene>
    <name evidence="1" type="ORF">NPIL_155621</name>
</gene>
<accession>A0A8X6U6K0</accession>
<name>A0A8X6U6K0_NEPPI</name>
<proteinExistence type="predicted"/>
<reference evidence="1" key="1">
    <citation type="submission" date="2020-08" db="EMBL/GenBank/DDBJ databases">
        <title>Multicomponent nature underlies the extraordinary mechanical properties of spider dragline silk.</title>
        <authorList>
            <person name="Kono N."/>
            <person name="Nakamura H."/>
            <person name="Mori M."/>
            <person name="Yoshida Y."/>
            <person name="Ohtoshi R."/>
            <person name="Malay A.D."/>
            <person name="Moran D.A.P."/>
            <person name="Tomita M."/>
            <person name="Numata K."/>
            <person name="Arakawa K."/>
        </authorList>
    </citation>
    <scope>NUCLEOTIDE SEQUENCE</scope>
</reference>
<protein>
    <submittedName>
        <fullName evidence="1">Uncharacterized protein</fullName>
    </submittedName>
</protein>
<evidence type="ECO:0000313" key="1">
    <source>
        <dbReference type="EMBL" id="GFT86526.1"/>
    </source>
</evidence>
<dbReference type="AlphaFoldDB" id="A0A8X6U6K0"/>
<keyword evidence="2" id="KW-1185">Reference proteome</keyword>
<organism evidence="1 2">
    <name type="scientific">Nephila pilipes</name>
    <name type="common">Giant wood spider</name>
    <name type="synonym">Nephila maculata</name>
    <dbReference type="NCBI Taxonomy" id="299642"/>
    <lineage>
        <taxon>Eukaryota</taxon>
        <taxon>Metazoa</taxon>
        <taxon>Ecdysozoa</taxon>
        <taxon>Arthropoda</taxon>
        <taxon>Chelicerata</taxon>
        <taxon>Arachnida</taxon>
        <taxon>Araneae</taxon>
        <taxon>Araneomorphae</taxon>
        <taxon>Entelegynae</taxon>
        <taxon>Araneoidea</taxon>
        <taxon>Nephilidae</taxon>
        <taxon>Nephila</taxon>
    </lineage>
</organism>